<dbReference type="GO" id="GO:0016758">
    <property type="term" value="F:hexosyltransferase activity"/>
    <property type="evidence" value="ECO:0007669"/>
    <property type="project" value="InterPro"/>
</dbReference>
<reference evidence="2" key="1">
    <citation type="submission" date="2020-04" db="EMBL/GenBank/DDBJ databases">
        <title>Deep metagenomics examines the oral microbiome during advanced dental caries in children, revealing novel taxa and co-occurrences with host molecules.</title>
        <authorList>
            <person name="Baker J.L."/>
            <person name="Morton J.T."/>
            <person name="Dinis M."/>
            <person name="Alvarez R."/>
            <person name="Tran N.C."/>
            <person name="Knight R."/>
            <person name="Edlund A."/>
        </authorList>
    </citation>
    <scope>NUCLEOTIDE SEQUENCE</scope>
    <source>
        <strain evidence="2">JCVI_38_bin.5</strain>
    </source>
</reference>
<dbReference type="InterPro" id="IPR007235">
    <property type="entry name" value="Glyco_trans_28_C"/>
</dbReference>
<evidence type="ECO:0000313" key="3">
    <source>
        <dbReference type="Proteomes" id="UP000698335"/>
    </source>
</evidence>
<feature type="non-terminal residue" evidence="2">
    <location>
        <position position="1"/>
    </location>
</feature>
<protein>
    <submittedName>
        <fullName evidence="2">UDP-N-acetylglucosamine--N-acetylmuramyl-(Pentapeptide) pyrophosphoryl-undecaprenol N-acetylglucosamine transferase</fullName>
    </submittedName>
</protein>
<dbReference type="AlphaFoldDB" id="A0A930W355"/>
<evidence type="ECO:0000259" key="1">
    <source>
        <dbReference type="Pfam" id="PF04101"/>
    </source>
</evidence>
<comment type="caution">
    <text evidence="2">The sequence shown here is derived from an EMBL/GenBank/DDBJ whole genome shotgun (WGS) entry which is preliminary data.</text>
</comment>
<dbReference type="SUPFAM" id="SSF53756">
    <property type="entry name" value="UDP-Glycosyltransferase/glycogen phosphorylase"/>
    <property type="match status" value="1"/>
</dbReference>
<dbReference type="EMBL" id="JABZGW010000322">
    <property type="protein sequence ID" value="MBF4808349.1"/>
    <property type="molecule type" value="Genomic_DNA"/>
</dbReference>
<dbReference type="Gene3D" id="3.40.50.2000">
    <property type="entry name" value="Glycogen Phosphorylase B"/>
    <property type="match status" value="1"/>
</dbReference>
<accession>A0A930W355</accession>
<name>A0A930W355_9ACTN</name>
<sequence length="89" mass="9516">ALQSILVPFPLATADHQTTNAHLLSDVGAAVLVPDDEVATESFSTPLLKMVEDADMRFKMHNAAQGLDQGRSTQLLADQVELSAQARSV</sequence>
<evidence type="ECO:0000313" key="2">
    <source>
        <dbReference type="EMBL" id="MBF4808349.1"/>
    </source>
</evidence>
<dbReference type="Pfam" id="PF04101">
    <property type="entry name" value="Glyco_tran_28_C"/>
    <property type="match status" value="1"/>
</dbReference>
<gene>
    <name evidence="2" type="ORF">HXK26_06615</name>
</gene>
<proteinExistence type="predicted"/>
<feature type="domain" description="Glycosyl transferase family 28 C-terminal" evidence="1">
    <location>
        <begin position="3"/>
        <end position="64"/>
    </location>
</feature>
<keyword evidence="2" id="KW-0808">Transferase</keyword>
<organism evidence="2 3">
    <name type="scientific">Lancefieldella rimae</name>
    <dbReference type="NCBI Taxonomy" id="1383"/>
    <lineage>
        <taxon>Bacteria</taxon>
        <taxon>Bacillati</taxon>
        <taxon>Actinomycetota</taxon>
        <taxon>Coriobacteriia</taxon>
        <taxon>Coriobacteriales</taxon>
        <taxon>Atopobiaceae</taxon>
        <taxon>Lancefieldella</taxon>
    </lineage>
</organism>
<dbReference type="Proteomes" id="UP000698335">
    <property type="component" value="Unassembled WGS sequence"/>
</dbReference>